<dbReference type="Proteomes" id="UP001444071">
    <property type="component" value="Unassembled WGS sequence"/>
</dbReference>
<name>A0ABV0W425_9TELE</name>
<accession>A0ABV0W425</accession>
<gene>
    <name evidence="1" type="ORF">XENORESO_018208</name>
</gene>
<protein>
    <submittedName>
        <fullName evidence="1">Uncharacterized protein</fullName>
    </submittedName>
</protein>
<evidence type="ECO:0000313" key="1">
    <source>
        <dbReference type="EMBL" id="MEQ2264050.1"/>
    </source>
</evidence>
<reference evidence="1 2" key="1">
    <citation type="submission" date="2021-06" db="EMBL/GenBank/DDBJ databases">
        <authorList>
            <person name="Palmer J.M."/>
        </authorList>
    </citation>
    <scope>NUCLEOTIDE SEQUENCE [LARGE SCALE GENOMIC DNA]</scope>
    <source>
        <strain evidence="1 2">XR_2019</strain>
        <tissue evidence="1">Muscle</tissue>
    </source>
</reference>
<dbReference type="EMBL" id="JAHRIM010026404">
    <property type="protein sequence ID" value="MEQ2264050.1"/>
    <property type="molecule type" value="Genomic_DNA"/>
</dbReference>
<proteinExistence type="predicted"/>
<sequence length="157" mass="17263">MNHVLYYDEGCSVRTPCSLDLMLFDESEPGPAGNVAAVSQIYFTKTKLDNRCQSSNAADCCHPVSASLPVCSPAHLLFLPPPHHVTVQHVAAVVEDTGKVSFWQILAYHCYFCLAAFQHSRLSILRPSSSGPVLPSLSRYLAVKKLFWASYVCSRSS</sequence>
<evidence type="ECO:0000313" key="2">
    <source>
        <dbReference type="Proteomes" id="UP001444071"/>
    </source>
</evidence>
<comment type="caution">
    <text evidence="1">The sequence shown here is derived from an EMBL/GenBank/DDBJ whole genome shotgun (WGS) entry which is preliminary data.</text>
</comment>
<organism evidence="1 2">
    <name type="scientific">Xenotaenia resolanae</name>
    <dbReference type="NCBI Taxonomy" id="208358"/>
    <lineage>
        <taxon>Eukaryota</taxon>
        <taxon>Metazoa</taxon>
        <taxon>Chordata</taxon>
        <taxon>Craniata</taxon>
        <taxon>Vertebrata</taxon>
        <taxon>Euteleostomi</taxon>
        <taxon>Actinopterygii</taxon>
        <taxon>Neopterygii</taxon>
        <taxon>Teleostei</taxon>
        <taxon>Neoteleostei</taxon>
        <taxon>Acanthomorphata</taxon>
        <taxon>Ovalentaria</taxon>
        <taxon>Atherinomorphae</taxon>
        <taxon>Cyprinodontiformes</taxon>
        <taxon>Goodeidae</taxon>
        <taxon>Xenotaenia</taxon>
    </lineage>
</organism>
<keyword evidence="2" id="KW-1185">Reference proteome</keyword>